<sequence length="451" mass="46338">MSDAQSTSTIVLTIHGPAGVVDLVVPEGATSVDVARVYAAEAGLTAMPLLQRPLGELLTADRALVDLGVEPGDLLVATVGVHRPRKRQALMDVVRAAPDAPRFAAFMVTLAVVVAGLAAWYAAQAGESIQRTVVVGALLVCALAAALPVGRHAPQRSSAAPAFGAAAAFAAFYEPGSHLLPAVVGVTALGAAAVAAIARAMAPADHEALTVWVVSGVVVFAVCGAGPLLEWSPRVSWTVLLVLAMLAVRFVPSLAVDVPDEALLDLERLAVTAWSARDVSKSRRGRIVVPESAIVRLVTTATRTVTAASAAVLVVMAVATPLLLQSATIDLDRIGARCLAFFAGGAVLLAARSYRHAASRTLLRAAGLSAWVALAFAMVPELGSRTLAWVVAVAVAVGAVVVAAAVATGRGWRSVRWSRRAELAESLCGSFTLASAVVAAGVFRALWEMTS</sequence>
<feature type="transmembrane region" description="Helical" evidence="1">
    <location>
        <begin position="209"/>
        <end position="229"/>
    </location>
</feature>
<dbReference type="InterPro" id="IPR044049">
    <property type="entry name" value="EccD_transm"/>
</dbReference>
<proteinExistence type="predicted"/>
<feature type="transmembrane region" description="Helical" evidence="1">
    <location>
        <begin position="235"/>
        <end position="256"/>
    </location>
</feature>
<feature type="transmembrane region" description="Helical" evidence="1">
    <location>
        <begin position="129"/>
        <end position="150"/>
    </location>
</feature>
<feature type="domain" description="EccD-like transmembrane" evidence="2">
    <location>
        <begin position="105"/>
        <end position="446"/>
    </location>
</feature>
<dbReference type="AlphaFoldDB" id="A0A2T8F9F8"/>
<gene>
    <name evidence="3" type="ORF">DDE18_12875</name>
</gene>
<dbReference type="RefSeq" id="WP_116572672.1">
    <property type="nucleotide sequence ID" value="NZ_QDGZ01000005.1"/>
</dbReference>
<keyword evidence="1" id="KW-1133">Transmembrane helix</keyword>
<feature type="transmembrane region" description="Helical" evidence="1">
    <location>
        <begin position="361"/>
        <end position="380"/>
    </location>
</feature>
<comment type="caution">
    <text evidence="3">The sequence shown here is derived from an EMBL/GenBank/DDBJ whole genome shotgun (WGS) entry which is preliminary data.</text>
</comment>
<dbReference type="OrthoDB" id="3820682at2"/>
<keyword evidence="4" id="KW-1185">Reference proteome</keyword>
<name>A0A2T8F9F8_9ACTN</name>
<dbReference type="Pfam" id="PF19053">
    <property type="entry name" value="EccD"/>
    <property type="match status" value="1"/>
</dbReference>
<keyword evidence="1" id="KW-0812">Transmembrane</keyword>
<keyword evidence="1" id="KW-0472">Membrane</keyword>
<feature type="transmembrane region" description="Helical" evidence="1">
    <location>
        <begin position="179"/>
        <end position="197"/>
    </location>
</feature>
<evidence type="ECO:0000256" key="1">
    <source>
        <dbReference type="SAM" id="Phobius"/>
    </source>
</evidence>
<feature type="transmembrane region" description="Helical" evidence="1">
    <location>
        <begin position="305"/>
        <end position="328"/>
    </location>
</feature>
<accession>A0A2T8F9F8</accession>
<feature type="transmembrane region" description="Helical" evidence="1">
    <location>
        <begin position="103"/>
        <end position="123"/>
    </location>
</feature>
<feature type="transmembrane region" description="Helical" evidence="1">
    <location>
        <begin position="386"/>
        <end position="407"/>
    </location>
</feature>
<feature type="transmembrane region" description="Helical" evidence="1">
    <location>
        <begin position="334"/>
        <end position="354"/>
    </location>
</feature>
<dbReference type="EMBL" id="QDGZ01000005">
    <property type="protein sequence ID" value="PVG82368.1"/>
    <property type="molecule type" value="Genomic_DNA"/>
</dbReference>
<evidence type="ECO:0000313" key="3">
    <source>
        <dbReference type="EMBL" id="PVG82368.1"/>
    </source>
</evidence>
<evidence type="ECO:0000313" key="4">
    <source>
        <dbReference type="Proteomes" id="UP000246018"/>
    </source>
</evidence>
<organism evidence="3 4">
    <name type="scientific">Nocardioides gansuensis</name>
    <dbReference type="NCBI Taxonomy" id="2138300"/>
    <lineage>
        <taxon>Bacteria</taxon>
        <taxon>Bacillati</taxon>
        <taxon>Actinomycetota</taxon>
        <taxon>Actinomycetes</taxon>
        <taxon>Propionibacteriales</taxon>
        <taxon>Nocardioidaceae</taxon>
        <taxon>Nocardioides</taxon>
    </lineage>
</organism>
<protein>
    <recommendedName>
        <fullName evidence="2">EccD-like transmembrane domain-containing protein</fullName>
    </recommendedName>
</protein>
<feature type="transmembrane region" description="Helical" evidence="1">
    <location>
        <begin position="427"/>
        <end position="447"/>
    </location>
</feature>
<dbReference type="Proteomes" id="UP000246018">
    <property type="component" value="Unassembled WGS sequence"/>
</dbReference>
<reference evidence="3 4" key="1">
    <citation type="submission" date="2018-04" db="EMBL/GenBank/DDBJ databases">
        <title>Genome of Nocardioides gansuensis WSJ-1.</title>
        <authorList>
            <person name="Wu S."/>
            <person name="Wang G."/>
        </authorList>
    </citation>
    <scope>NUCLEOTIDE SEQUENCE [LARGE SCALE GENOMIC DNA]</scope>
    <source>
        <strain evidence="3 4">WSJ-1</strain>
    </source>
</reference>
<evidence type="ECO:0000259" key="2">
    <source>
        <dbReference type="Pfam" id="PF19053"/>
    </source>
</evidence>